<feature type="region of interest" description="Disordered" evidence="1">
    <location>
        <begin position="212"/>
        <end position="244"/>
    </location>
</feature>
<dbReference type="AlphaFoldDB" id="A0A9P5ZWL8"/>
<organism evidence="2 3">
    <name type="scientific">Pleurotus eryngii</name>
    <name type="common">Boletus of the steppes</name>
    <dbReference type="NCBI Taxonomy" id="5323"/>
    <lineage>
        <taxon>Eukaryota</taxon>
        <taxon>Fungi</taxon>
        <taxon>Dikarya</taxon>
        <taxon>Basidiomycota</taxon>
        <taxon>Agaricomycotina</taxon>
        <taxon>Agaricomycetes</taxon>
        <taxon>Agaricomycetidae</taxon>
        <taxon>Agaricales</taxon>
        <taxon>Pleurotineae</taxon>
        <taxon>Pleurotaceae</taxon>
        <taxon>Pleurotus</taxon>
    </lineage>
</organism>
<protein>
    <submittedName>
        <fullName evidence="2">Uncharacterized protein</fullName>
    </submittedName>
</protein>
<accession>A0A9P5ZWL8</accession>
<feature type="compositionally biased region" description="Acidic residues" evidence="1">
    <location>
        <begin position="605"/>
        <end position="645"/>
    </location>
</feature>
<feature type="compositionally biased region" description="Low complexity" evidence="1">
    <location>
        <begin position="182"/>
        <end position="199"/>
    </location>
</feature>
<dbReference type="EMBL" id="MU154572">
    <property type="protein sequence ID" value="KAF9494503.1"/>
    <property type="molecule type" value="Genomic_DNA"/>
</dbReference>
<reference evidence="2" key="1">
    <citation type="submission" date="2020-11" db="EMBL/GenBank/DDBJ databases">
        <authorList>
            <consortium name="DOE Joint Genome Institute"/>
            <person name="Ahrendt S."/>
            <person name="Riley R."/>
            <person name="Andreopoulos W."/>
            <person name="Labutti K."/>
            <person name="Pangilinan J."/>
            <person name="Ruiz-Duenas F.J."/>
            <person name="Barrasa J.M."/>
            <person name="Sanchez-Garcia M."/>
            <person name="Camarero S."/>
            <person name="Miyauchi S."/>
            <person name="Serrano A."/>
            <person name="Linde D."/>
            <person name="Babiker R."/>
            <person name="Drula E."/>
            <person name="Ayuso-Fernandez I."/>
            <person name="Pacheco R."/>
            <person name="Padilla G."/>
            <person name="Ferreira P."/>
            <person name="Barriuso J."/>
            <person name="Kellner H."/>
            <person name="Castanera R."/>
            <person name="Alfaro M."/>
            <person name="Ramirez L."/>
            <person name="Pisabarro A.G."/>
            <person name="Kuo A."/>
            <person name="Tritt A."/>
            <person name="Lipzen A."/>
            <person name="He G."/>
            <person name="Yan M."/>
            <person name="Ng V."/>
            <person name="Cullen D."/>
            <person name="Martin F."/>
            <person name="Rosso M.-N."/>
            <person name="Henrissat B."/>
            <person name="Hibbett D."/>
            <person name="Martinez A.T."/>
            <person name="Grigoriev I.V."/>
        </authorList>
    </citation>
    <scope>NUCLEOTIDE SEQUENCE</scope>
    <source>
        <strain evidence="2">ATCC 90797</strain>
    </source>
</reference>
<feature type="region of interest" description="Disordered" evidence="1">
    <location>
        <begin position="91"/>
        <end position="141"/>
    </location>
</feature>
<evidence type="ECO:0000313" key="2">
    <source>
        <dbReference type="EMBL" id="KAF9494503.1"/>
    </source>
</evidence>
<keyword evidence="3" id="KW-1185">Reference proteome</keyword>
<comment type="caution">
    <text evidence="2">The sequence shown here is derived from an EMBL/GenBank/DDBJ whole genome shotgun (WGS) entry which is preliminary data.</text>
</comment>
<proteinExistence type="predicted"/>
<sequence>MSHPLNRPPKALAKEADMLSAMAAKLPVLKVPAVSARHVHLPFLFDSGWLIIGPIEAIHLRFFPQSLSLGRLMMKATLVYQKPSLRITESPVRKLPTWHQDKQALVAKKPTSKKKPTQKKKLAPKSPVKKPGPSDAAPPTTAVIGSTMVALASTTDSAPLTVPLDSMPPPSRTQKRQTSTAKLTVTTKSSSPTTPTPATKLRKAKPLMVVSDNNDATPMTPATKRKHIDSIGGSRDASGKADLLLPSPSITKRLKRRTTVVDGSDDEDTAYQSHALAQGSSKTVLETRFEKLVIDVSRFNIIIQPLLVHITGTGLVSKLHHCKIVSRYDSVNALPSLSFTLAHLKMDVHTLYDAIHFNSVGVYANPLLINPGLITVDNSKAVFANTPLWNYPVVYMLPVAVSECDLTQTISVYSGLPALGNHKCLQAWPFDDYMEIFSAHLGTIFGKDKLLAYCPNGALQFTTRSNSTPSSLYGFTAGVYKATKADDLALDPFQISLNAMFLVILGHCVSPDTPPSSSSPTKHESLLSPVTDSITPSYIEHLRAELYGPSPGPDDILQAHLVSSYVDDEALEEEEEEDEDSDNEGKGVAEASEEVDDEGSKGEGELGEDEGEAEEDAEEEAEEDVEEEEVEEEIKEEEGVSEVTD</sequence>
<evidence type="ECO:0000256" key="1">
    <source>
        <dbReference type="SAM" id="MobiDB-lite"/>
    </source>
</evidence>
<evidence type="ECO:0000313" key="3">
    <source>
        <dbReference type="Proteomes" id="UP000807025"/>
    </source>
</evidence>
<gene>
    <name evidence="2" type="ORF">BDN71DRAFT_1431721</name>
</gene>
<feature type="compositionally biased region" description="Basic residues" evidence="1">
    <location>
        <begin position="110"/>
        <end position="123"/>
    </location>
</feature>
<feature type="region of interest" description="Disordered" evidence="1">
    <location>
        <begin position="569"/>
        <end position="645"/>
    </location>
</feature>
<name>A0A9P5ZWL8_PLEER</name>
<feature type="region of interest" description="Disordered" evidence="1">
    <location>
        <begin position="158"/>
        <end position="199"/>
    </location>
</feature>
<feature type="compositionally biased region" description="Acidic residues" evidence="1">
    <location>
        <begin position="569"/>
        <end position="582"/>
    </location>
</feature>
<dbReference type="Proteomes" id="UP000807025">
    <property type="component" value="Unassembled WGS sequence"/>
</dbReference>